<feature type="domain" description="Secretion system C-terminal sorting" evidence="2">
    <location>
        <begin position="897"/>
        <end position="967"/>
    </location>
</feature>
<dbReference type="AlphaFoldDB" id="A0A315ZFV1"/>
<comment type="caution">
    <text evidence="3">The sequence shown here is derived from an EMBL/GenBank/DDBJ whole genome shotgun (WGS) entry which is preliminary data.</text>
</comment>
<protein>
    <submittedName>
        <fullName evidence="3">Putative secreted protein (Por secretion system target)</fullName>
    </submittedName>
</protein>
<evidence type="ECO:0000256" key="1">
    <source>
        <dbReference type="SAM" id="SignalP"/>
    </source>
</evidence>
<feature type="signal peptide" evidence="1">
    <location>
        <begin position="1"/>
        <end position="25"/>
    </location>
</feature>
<evidence type="ECO:0000259" key="2">
    <source>
        <dbReference type="Pfam" id="PF18962"/>
    </source>
</evidence>
<organism evidence="3 4">
    <name type="scientific">Sediminitomix flava</name>
    <dbReference type="NCBI Taxonomy" id="379075"/>
    <lineage>
        <taxon>Bacteria</taxon>
        <taxon>Pseudomonadati</taxon>
        <taxon>Bacteroidota</taxon>
        <taxon>Cytophagia</taxon>
        <taxon>Cytophagales</taxon>
        <taxon>Flammeovirgaceae</taxon>
        <taxon>Sediminitomix</taxon>
    </lineage>
</organism>
<feature type="chain" id="PRO_5016343550" evidence="1">
    <location>
        <begin position="26"/>
        <end position="970"/>
    </location>
</feature>
<dbReference type="RefSeq" id="WP_109615555.1">
    <property type="nucleotide sequence ID" value="NZ_QGDO01000001.1"/>
</dbReference>
<gene>
    <name evidence="3" type="ORF">BC781_101383</name>
</gene>
<keyword evidence="1" id="KW-0732">Signal</keyword>
<dbReference type="NCBIfam" id="TIGR04183">
    <property type="entry name" value="Por_Secre_tail"/>
    <property type="match status" value="1"/>
</dbReference>
<dbReference type="OrthoDB" id="978927at2"/>
<dbReference type="Pfam" id="PF18962">
    <property type="entry name" value="Por_Secre_tail"/>
    <property type="match status" value="1"/>
</dbReference>
<dbReference type="EMBL" id="QGDO01000001">
    <property type="protein sequence ID" value="PWJ44033.1"/>
    <property type="molecule type" value="Genomic_DNA"/>
</dbReference>
<proteinExistence type="predicted"/>
<accession>A0A315ZFV1</accession>
<sequence length="970" mass="107358">MKRPLLTTLSMMAFLLLLSESNVFAQRKLERCNCEEPSGKPSISGAVIPTAQLKIKNNGEIKIEGGLVVYQSSPEAIRFKSSETSLIQTSGVYKGVAFEANSILIIDAETVKFSDLNFEGGANDSYTIYIKKDAKLIFQDEDPFSGAEVKVFNDGKLVFKKDVTFDNESLVYNSCRIESEKSLSLSDATLITDGTVLGGEDLTTENSLIINAEGTLNNCGRMRFHTSASIQGTVKNCCTLVADGSFVLTGNSALFDNYGTVIACNFTLGEENQALTVVPSGPTLNLQSCSKFITPSLATYSGSLNVDGSACVVCQQAVFKKDLDNSSNVEKIFSVEEYKTPTSDELIGKPNVIDPSLIGLIDNSNTANTCVSIYDPGDFIPSTVIAAVEIHPTYKDIISVYQSADSEIAELDDLLEDNFVRKFRKQTLKEGDERVIIESRIKDIYIPSSNKCNERVICLDIMQCGADLELSSYEFKVPSSYDLKALGISYDDPDFEIEDFYSGEMLKITDDLTTPTTLAAMSAECPDIQFTVDRKTSSNYKGYKIENINYLTGSEKGGEDCESITIDFEEYNAGYSGGNQIDFKDGFITSSFDLPSKNVAMIYDTDAVPPTGDDGDLANGDGKVLIISEDGDATNPDDNAGPGSLIFNFDCDVKIEKLTWIDQEDDLTIILKDKDNVEILNQTVTGSGVDGDVSEVIINSSSTAVRTMEVVFEGSGAIDNIIYEKCNRVQELKTLTLCLEVDADENLDFKEYWKDFDLKIKSKSSGDSNGFIRIGCDWECLFYDDECDDIVTPVQLVSFDVDSYQSDALISWETASEINSSHFEVQRSQHGVNFEKLIEIEALGNSERIYRYEFLDEEPLAGYSYYRIKQVDKDGSYEYSPTRAYFNKITEIDEPILYPNPASEVLNFSQIDKFLLGDGELYLYNTEGKLLEVQSLDQDFQKLDVSGLNYGMYIVELRNSTNSTILKFTK</sequence>
<reference evidence="3 4" key="1">
    <citation type="submission" date="2018-03" db="EMBL/GenBank/DDBJ databases">
        <title>Genomic Encyclopedia of Archaeal and Bacterial Type Strains, Phase II (KMG-II): from individual species to whole genera.</title>
        <authorList>
            <person name="Goeker M."/>
        </authorList>
    </citation>
    <scope>NUCLEOTIDE SEQUENCE [LARGE SCALE GENOMIC DNA]</scope>
    <source>
        <strain evidence="3 4">DSM 28229</strain>
    </source>
</reference>
<dbReference type="Proteomes" id="UP000245535">
    <property type="component" value="Unassembled WGS sequence"/>
</dbReference>
<keyword evidence="4" id="KW-1185">Reference proteome</keyword>
<name>A0A315ZFV1_SEDFL</name>
<dbReference type="InterPro" id="IPR026444">
    <property type="entry name" value="Secre_tail"/>
</dbReference>
<evidence type="ECO:0000313" key="4">
    <source>
        <dbReference type="Proteomes" id="UP000245535"/>
    </source>
</evidence>
<evidence type="ECO:0000313" key="3">
    <source>
        <dbReference type="EMBL" id="PWJ44033.1"/>
    </source>
</evidence>